<evidence type="ECO:0000313" key="3">
    <source>
        <dbReference type="Proteomes" id="UP001056937"/>
    </source>
</evidence>
<dbReference type="EMBL" id="CP084930">
    <property type="protein sequence ID" value="USI71615.1"/>
    <property type="molecule type" value="Genomic_DNA"/>
</dbReference>
<gene>
    <name evidence="2" type="ORF">LHA26_09725</name>
</gene>
<sequence>MCRRYAGPLTGTPLPTTGAPGDQPAALMDAFAMLDRIVAEEKPDGGS</sequence>
<reference evidence="2" key="1">
    <citation type="journal article" date="2022" name="Toxins">
        <title>Genomic Analysis of Sphingopyxis sp. USTB-05 for Biodegrading Cyanobacterial Hepatotoxins.</title>
        <authorList>
            <person name="Liu C."/>
            <person name="Xu Q."/>
            <person name="Zhao Z."/>
            <person name="Zhang H."/>
            <person name="Liu X."/>
            <person name="Yin C."/>
            <person name="Liu Y."/>
            <person name="Yan H."/>
        </authorList>
    </citation>
    <scope>NUCLEOTIDE SEQUENCE</scope>
    <source>
        <strain evidence="2">NBD5</strain>
    </source>
</reference>
<dbReference type="RefSeq" id="WP_252165428.1">
    <property type="nucleotide sequence ID" value="NZ_CP084930.1"/>
</dbReference>
<evidence type="ECO:0000313" key="2">
    <source>
        <dbReference type="EMBL" id="USI71615.1"/>
    </source>
</evidence>
<feature type="region of interest" description="Disordered" evidence="1">
    <location>
        <begin position="1"/>
        <end position="23"/>
    </location>
</feature>
<evidence type="ECO:0000256" key="1">
    <source>
        <dbReference type="SAM" id="MobiDB-lite"/>
    </source>
</evidence>
<dbReference type="Proteomes" id="UP001056937">
    <property type="component" value="Chromosome 1"/>
</dbReference>
<keyword evidence="3" id="KW-1185">Reference proteome</keyword>
<accession>A0ABY4X433</accession>
<proteinExistence type="predicted"/>
<name>A0ABY4X433_9SPHN</name>
<feature type="compositionally biased region" description="Low complexity" evidence="1">
    <location>
        <begin position="1"/>
        <end position="21"/>
    </location>
</feature>
<protein>
    <submittedName>
        <fullName evidence="2">Uncharacterized protein</fullName>
    </submittedName>
</protein>
<organism evidence="2 3">
    <name type="scientific">Sphingomonas morindae</name>
    <dbReference type="NCBI Taxonomy" id="1541170"/>
    <lineage>
        <taxon>Bacteria</taxon>
        <taxon>Pseudomonadati</taxon>
        <taxon>Pseudomonadota</taxon>
        <taxon>Alphaproteobacteria</taxon>
        <taxon>Sphingomonadales</taxon>
        <taxon>Sphingomonadaceae</taxon>
        <taxon>Sphingomonas</taxon>
    </lineage>
</organism>